<protein>
    <recommendedName>
        <fullName evidence="1">SCP2 domain-containing protein</fullName>
    </recommendedName>
</protein>
<organism evidence="2 3">
    <name type="scientific">Rhizophlyctis rosea</name>
    <dbReference type="NCBI Taxonomy" id="64517"/>
    <lineage>
        <taxon>Eukaryota</taxon>
        <taxon>Fungi</taxon>
        <taxon>Fungi incertae sedis</taxon>
        <taxon>Chytridiomycota</taxon>
        <taxon>Chytridiomycota incertae sedis</taxon>
        <taxon>Chytridiomycetes</taxon>
        <taxon>Rhizophlyctidales</taxon>
        <taxon>Rhizophlyctidaceae</taxon>
        <taxon>Rhizophlyctis</taxon>
    </lineage>
</organism>
<dbReference type="PANTHER" id="PTHR10094:SF25">
    <property type="entry name" value="SCP2 STEROL-BINDING DOMAIN-CONTAINING PROTEIN 1"/>
    <property type="match status" value="1"/>
</dbReference>
<proteinExistence type="predicted"/>
<feature type="domain" description="SCP2" evidence="1">
    <location>
        <begin position="160"/>
        <end position="254"/>
    </location>
</feature>
<dbReference type="InterPro" id="IPR003033">
    <property type="entry name" value="SCP2_sterol-bd_dom"/>
</dbReference>
<evidence type="ECO:0000259" key="1">
    <source>
        <dbReference type="Pfam" id="PF02036"/>
    </source>
</evidence>
<accession>A0AAD5SD32</accession>
<evidence type="ECO:0000313" key="3">
    <source>
        <dbReference type="Proteomes" id="UP001212841"/>
    </source>
</evidence>
<dbReference type="Pfam" id="PF02036">
    <property type="entry name" value="SCP2"/>
    <property type="match status" value="2"/>
</dbReference>
<dbReference type="Gene3D" id="3.30.1050.10">
    <property type="entry name" value="SCP2 sterol-binding domain"/>
    <property type="match status" value="2"/>
</dbReference>
<dbReference type="SUPFAM" id="SSF55718">
    <property type="entry name" value="SCP-like"/>
    <property type="match status" value="2"/>
</dbReference>
<dbReference type="AlphaFoldDB" id="A0AAD5SD32"/>
<comment type="caution">
    <text evidence="2">The sequence shown here is derived from an EMBL/GenBank/DDBJ whole genome shotgun (WGS) entry which is preliminary data.</text>
</comment>
<sequence>MSQSAALFDQLKSAVDNLSADKKSELQKKLNAVFEIAIKKGENEHVWTLDFKDAGRITEGPAPGKADIRITTDDDTFANLASGKLNGQKAFMQGKLKVKGNMMLATKLDELFKVVKTSPAASAPAKAASAPVAASGGAQDFQSAGLFAEMKRALASLPGSDSAALKKKGNAIFQFDVKNAGGKVQSWTLDLKTNPSVQEGAATGVKPDIIISIGDKELNELAQGKLNGQKAFMQGKLKVKGNMMLATKLDGILKDLKPKAKL</sequence>
<dbReference type="FunFam" id="3.30.1050.10:FF:000001">
    <property type="entry name" value="Putative Non-specific lipid-transfer protein"/>
    <property type="match status" value="1"/>
</dbReference>
<keyword evidence="3" id="KW-1185">Reference proteome</keyword>
<reference evidence="2" key="1">
    <citation type="submission" date="2020-05" db="EMBL/GenBank/DDBJ databases">
        <title>Phylogenomic resolution of chytrid fungi.</title>
        <authorList>
            <person name="Stajich J.E."/>
            <person name="Amses K."/>
            <person name="Simmons R."/>
            <person name="Seto K."/>
            <person name="Myers J."/>
            <person name="Bonds A."/>
            <person name="Quandt C.A."/>
            <person name="Barry K."/>
            <person name="Liu P."/>
            <person name="Grigoriev I."/>
            <person name="Longcore J.E."/>
            <person name="James T.Y."/>
        </authorList>
    </citation>
    <scope>NUCLEOTIDE SEQUENCE</scope>
    <source>
        <strain evidence="2">JEL0318</strain>
    </source>
</reference>
<dbReference type="Proteomes" id="UP001212841">
    <property type="component" value="Unassembled WGS sequence"/>
</dbReference>
<gene>
    <name evidence="2" type="ORF">HK097_006084</name>
</gene>
<dbReference type="PANTHER" id="PTHR10094">
    <property type="entry name" value="STEROL CARRIER PROTEIN 2 SCP-2 FAMILY PROTEIN"/>
    <property type="match status" value="1"/>
</dbReference>
<dbReference type="GO" id="GO:0005829">
    <property type="term" value="C:cytosol"/>
    <property type="evidence" value="ECO:0007669"/>
    <property type="project" value="TreeGrafter"/>
</dbReference>
<feature type="domain" description="SCP2" evidence="1">
    <location>
        <begin position="19"/>
        <end position="113"/>
    </location>
</feature>
<dbReference type="EMBL" id="JADGJD010000285">
    <property type="protein sequence ID" value="KAJ3052553.1"/>
    <property type="molecule type" value="Genomic_DNA"/>
</dbReference>
<evidence type="ECO:0000313" key="2">
    <source>
        <dbReference type="EMBL" id="KAJ3052553.1"/>
    </source>
</evidence>
<name>A0AAD5SD32_9FUNG</name>
<dbReference type="InterPro" id="IPR036527">
    <property type="entry name" value="SCP2_sterol-bd_dom_sf"/>
</dbReference>